<dbReference type="PANTHER" id="PTHR38790">
    <property type="entry name" value="2EXR DOMAIN-CONTAINING PROTEIN-RELATED"/>
    <property type="match status" value="1"/>
</dbReference>
<reference evidence="4" key="1">
    <citation type="journal article" date="2016" name="Genome Announc.">
        <title>Draft genome sequences of fungus Aspergillus calidoustus.</title>
        <authorList>
            <person name="Horn F."/>
            <person name="Linde J."/>
            <person name="Mattern D.J."/>
            <person name="Walther G."/>
            <person name="Guthke R."/>
            <person name="Scherlach K."/>
            <person name="Martin K."/>
            <person name="Brakhage A.A."/>
            <person name="Petzke L."/>
            <person name="Valiante V."/>
        </authorList>
    </citation>
    <scope>NUCLEOTIDE SEQUENCE [LARGE SCALE GENOMIC DNA]</scope>
    <source>
        <strain evidence="4">SF006504</strain>
    </source>
</reference>
<organism evidence="3 4">
    <name type="scientific">Aspergillus calidoustus</name>
    <dbReference type="NCBI Taxonomy" id="454130"/>
    <lineage>
        <taxon>Eukaryota</taxon>
        <taxon>Fungi</taxon>
        <taxon>Dikarya</taxon>
        <taxon>Ascomycota</taxon>
        <taxon>Pezizomycotina</taxon>
        <taxon>Eurotiomycetes</taxon>
        <taxon>Eurotiomycetidae</taxon>
        <taxon>Eurotiales</taxon>
        <taxon>Aspergillaceae</taxon>
        <taxon>Aspergillus</taxon>
        <taxon>Aspergillus subgen. Nidulantes</taxon>
    </lineage>
</organism>
<dbReference type="OrthoDB" id="4757095at2759"/>
<protein>
    <recommendedName>
        <fullName evidence="2">DUF7730 domain-containing protein</fullName>
    </recommendedName>
</protein>
<dbReference type="Pfam" id="PF24864">
    <property type="entry name" value="DUF7730"/>
    <property type="match status" value="1"/>
</dbReference>
<sequence>MAAKKDTTAEKVVNHVKEVVLFAGIIICCPFLCCYFCVNPPRFCGYKNRSHYETVPSLVPPGWSWRSEPPEPLPRYRRSLSAPPRGLRAVYPGLKPQKKSRLFTQLTPEIRLRIYEEVLAPEGNEVLHLASTHRRVFGIRCSNTDKRNIRGWQHACWPNMIAYQDGTVQREPKQGGRLPGTITGLLRSCRQAYSEAIGLLYTKNILQVRQARTLREFPLVMRHDRLATVRKLHLDMRLSSYSDQCQWTVGGWNDALHVVRYYMQGLQQLRVSFGVKHNEVVVDDQMLVELLQNLSYVEHVPDFVVEFRWRRKVDGLLNQVGRPPDGFPFRVDVYDILDQPRHSW</sequence>
<evidence type="ECO:0000313" key="4">
    <source>
        <dbReference type="Proteomes" id="UP000054771"/>
    </source>
</evidence>
<proteinExistence type="predicted"/>
<feature type="transmembrane region" description="Helical" evidence="1">
    <location>
        <begin position="20"/>
        <end position="38"/>
    </location>
</feature>
<evidence type="ECO:0000256" key="1">
    <source>
        <dbReference type="SAM" id="Phobius"/>
    </source>
</evidence>
<dbReference type="STRING" id="454130.A0A0U5CNS0"/>
<dbReference type="InterPro" id="IPR056632">
    <property type="entry name" value="DUF7730"/>
</dbReference>
<feature type="domain" description="DUF7730" evidence="2">
    <location>
        <begin position="96"/>
        <end position="308"/>
    </location>
</feature>
<name>A0A0U5CNS0_ASPCI</name>
<dbReference type="EMBL" id="CDMC01000002">
    <property type="protein sequence ID" value="CEN60609.1"/>
    <property type="molecule type" value="Genomic_DNA"/>
</dbReference>
<keyword evidence="1" id="KW-0812">Transmembrane</keyword>
<evidence type="ECO:0000313" key="3">
    <source>
        <dbReference type="EMBL" id="CEN60609.1"/>
    </source>
</evidence>
<keyword evidence="1" id="KW-0472">Membrane</keyword>
<dbReference type="AlphaFoldDB" id="A0A0U5CNS0"/>
<evidence type="ECO:0000259" key="2">
    <source>
        <dbReference type="Pfam" id="PF24864"/>
    </source>
</evidence>
<keyword evidence="4" id="KW-1185">Reference proteome</keyword>
<dbReference type="Proteomes" id="UP000054771">
    <property type="component" value="Unassembled WGS sequence"/>
</dbReference>
<gene>
    <name evidence="3" type="ORF">ASPCAL03045</name>
</gene>
<accession>A0A0U5CNS0</accession>
<keyword evidence="1" id="KW-1133">Transmembrane helix</keyword>